<dbReference type="PANTHER" id="PTHR20766">
    <property type="entry name" value="LARGE NEUTRAL AMINO ACIDS TRANSPORTER SMALL SUBUNIT 4-LIKE ISOFORM X1"/>
    <property type="match status" value="1"/>
</dbReference>
<dbReference type="RefSeq" id="XP_010777453.1">
    <property type="nucleotide sequence ID" value="XM_010779151.1"/>
</dbReference>
<proteinExistence type="predicted"/>
<dbReference type="GeneID" id="104952340"/>
<accession>A0A6I9NR54</accession>
<evidence type="ECO:0000256" key="5">
    <source>
        <dbReference type="ARBA" id="ARBA00022989"/>
    </source>
</evidence>
<evidence type="ECO:0000256" key="8">
    <source>
        <dbReference type="SAM" id="Phobius"/>
    </source>
</evidence>
<evidence type="ECO:0000256" key="4">
    <source>
        <dbReference type="ARBA" id="ARBA00022692"/>
    </source>
</evidence>
<dbReference type="Proteomes" id="UP000504611">
    <property type="component" value="Unplaced"/>
</dbReference>
<evidence type="ECO:0000256" key="3">
    <source>
        <dbReference type="ARBA" id="ARBA00022475"/>
    </source>
</evidence>
<dbReference type="PANTHER" id="PTHR20766:SF2">
    <property type="entry name" value="LARGE NEUTRAL AMINO ACIDS TRANSPORTER SMALL SUBUNIT 4"/>
    <property type="match status" value="1"/>
</dbReference>
<dbReference type="KEGG" id="ncc:104952340"/>
<evidence type="ECO:0000256" key="7">
    <source>
        <dbReference type="ARBA" id="ARBA00023180"/>
    </source>
</evidence>
<dbReference type="OrthoDB" id="330047at2759"/>
<evidence type="ECO:0000256" key="1">
    <source>
        <dbReference type="ARBA" id="ARBA00004187"/>
    </source>
</evidence>
<keyword evidence="6 8" id="KW-0472">Membrane</keyword>
<evidence type="ECO:0000313" key="10">
    <source>
        <dbReference type="RefSeq" id="XP_010777453.1"/>
    </source>
</evidence>
<dbReference type="AlphaFoldDB" id="A0A6I9NR54"/>
<keyword evidence="7" id="KW-0325">Glycoprotein</keyword>
<name>A0A6I9NR54_9TELE</name>
<dbReference type="GO" id="GO:0015175">
    <property type="term" value="F:neutral L-amino acid transmembrane transporter activity"/>
    <property type="evidence" value="ECO:0007669"/>
    <property type="project" value="TreeGrafter"/>
</dbReference>
<feature type="transmembrane region" description="Helical" evidence="8">
    <location>
        <begin position="49"/>
        <end position="72"/>
    </location>
</feature>
<evidence type="ECO:0000256" key="2">
    <source>
        <dbReference type="ARBA" id="ARBA00004651"/>
    </source>
</evidence>
<protein>
    <submittedName>
        <fullName evidence="10">Large neutral amino acids transporter small subunit 4-like</fullName>
    </submittedName>
</protein>
<gene>
    <name evidence="10" type="primary">LOC104952340</name>
</gene>
<feature type="transmembrane region" description="Helical" evidence="8">
    <location>
        <begin position="7"/>
        <end position="29"/>
    </location>
</feature>
<dbReference type="GO" id="GO:0015179">
    <property type="term" value="F:L-amino acid transmembrane transporter activity"/>
    <property type="evidence" value="ECO:0007669"/>
    <property type="project" value="TreeGrafter"/>
</dbReference>
<organism evidence="9 10">
    <name type="scientific">Notothenia coriiceps</name>
    <name type="common">black rockcod</name>
    <dbReference type="NCBI Taxonomy" id="8208"/>
    <lineage>
        <taxon>Eukaryota</taxon>
        <taxon>Metazoa</taxon>
        <taxon>Chordata</taxon>
        <taxon>Craniata</taxon>
        <taxon>Vertebrata</taxon>
        <taxon>Euteleostomi</taxon>
        <taxon>Actinopterygii</taxon>
        <taxon>Neopterygii</taxon>
        <taxon>Teleostei</taxon>
        <taxon>Neoteleostei</taxon>
        <taxon>Acanthomorphata</taxon>
        <taxon>Eupercaria</taxon>
        <taxon>Perciformes</taxon>
        <taxon>Notothenioidei</taxon>
        <taxon>Nototheniidae</taxon>
        <taxon>Notothenia</taxon>
    </lineage>
</organism>
<sequence length="93" mass="10563">MKSIFSPIFMLSLITMCVTQLRLIFYMGAMNTILESLTEGDLSTVEKMQVVSVYTSIFGVLQLLCLITSPVIGYVMDWKLKDCEEDKDKVTPR</sequence>
<comment type="subcellular location">
    <subcellularLocation>
        <location evidence="1">Basolateral cell membrane</location>
    </subcellularLocation>
    <subcellularLocation>
        <location evidence="2">Cell membrane</location>
        <topology evidence="2">Multi-pass membrane protein</topology>
    </subcellularLocation>
</comment>
<keyword evidence="9" id="KW-1185">Reference proteome</keyword>
<reference evidence="10" key="1">
    <citation type="submission" date="2025-08" db="UniProtKB">
        <authorList>
            <consortium name="RefSeq"/>
        </authorList>
    </citation>
    <scope>IDENTIFICATION</scope>
    <source>
        <tissue evidence="10">Muscle</tissue>
    </source>
</reference>
<keyword evidence="5 8" id="KW-1133">Transmembrane helix</keyword>
<keyword evidence="3" id="KW-1003">Cell membrane</keyword>
<dbReference type="GO" id="GO:0016323">
    <property type="term" value="C:basolateral plasma membrane"/>
    <property type="evidence" value="ECO:0007669"/>
    <property type="project" value="UniProtKB-SubCell"/>
</dbReference>
<evidence type="ECO:0000313" key="9">
    <source>
        <dbReference type="Proteomes" id="UP000504611"/>
    </source>
</evidence>
<keyword evidence="4 8" id="KW-0812">Transmembrane</keyword>
<evidence type="ECO:0000256" key="6">
    <source>
        <dbReference type="ARBA" id="ARBA00023136"/>
    </source>
</evidence>